<evidence type="ECO:0000256" key="2">
    <source>
        <dbReference type="SAM" id="Phobius"/>
    </source>
</evidence>
<dbReference type="OrthoDB" id="6236007at2759"/>
<keyword evidence="2" id="KW-0472">Membrane</keyword>
<feature type="compositionally biased region" description="Polar residues" evidence="1">
    <location>
        <begin position="43"/>
        <end position="53"/>
    </location>
</feature>
<dbReference type="Proteomes" id="UP000268014">
    <property type="component" value="Unassembled WGS sequence"/>
</dbReference>
<gene>
    <name evidence="3" type="ORF">HPLM_LOCUS21110</name>
</gene>
<evidence type="ECO:0000313" key="4">
    <source>
        <dbReference type="Proteomes" id="UP000268014"/>
    </source>
</evidence>
<feature type="region of interest" description="Disordered" evidence="1">
    <location>
        <begin position="105"/>
        <end position="136"/>
    </location>
</feature>
<sequence>MRGNTFQTLLIGGTNSKQEKMTFAQMLYKDMQWGEGAEAPVTSAPTLPERSSATPTRTTRPRPRYENTPHRPIVSLGERDFEELDPDVFEITFPPFVTVIPEMFTPKEKSKQHPDFTVQDTSPTTTSPPQISTSESTFPTFKLADSQDTLVTVSLDNSQPDPTIKNPASTSSTTSAVQETQAAVEAEGDSQKSNNIAEEAQRETTELQPTTEKASESPSTTKATTEQTTTSPTTTAPHIFVFTTIRTTTKTSPKRPQIVTAGTTTTLEPEDDPEAAASKMAIIIPSVIVVVWILLLIAIALFVCCRRRTSSAQLRPYGPVYSVQPTSYALKRNGKPVEGSYEDHLEKAARMSSEMSAYNQVYIGITLPSSKLVPTDQPG</sequence>
<keyword evidence="2" id="KW-0812">Transmembrane</keyword>
<organism evidence="5">
    <name type="scientific">Haemonchus placei</name>
    <name type="common">Barber's pole worm</name>
    <dbReference type="NCBI Taxonomy" id="6290"/>
    <lineage>
        <taxon>Eukaryota</taxon>
        <taxon>Metazoa</taxon>
        <taxon>Ecdysozoa</taxon>
        <taxon>Nematoda</taxon>
        <taxon>Chromadorea</taxon>
        <taxon>Rhabditida</taxon>
        <taxon>Rhabditina</taxon>
        <taxon>Rhabditomorpha</taxon>
        <taxon>Strongyloidea</taxon>
        <taxon>Trichostrongylidae</taxon>
        <taxon>Haemonchus</taxon>
    </lineage>
</organism>
<feature type="compositionally biased region" description="Low complexity" evidence="1">
    <location>
        <begin position="217"/>
        <end position="251"/>
    </location>
</feature>
<feature type="compositionally biased region" description="Low complexity" evidence="1">
    <location>
        <begin position="121"/>
        <end position="136"/>
    </location>
</feature>
<feature type="region of interest" description="Disordered" evidence="1">
    <location>
        <begin position="154"/>
        <end position="256"/>
    </location>
</feature>
<dbReference type="AlphaFoldDB" id="A0A0N4X9S7"/>
<keyword evidence="4" id="KW-1185">Reference proteome</keyword>
<feature type="compositionally biased region" description="Polar residues" evidence="1">
    <location>
        <begin position="154"/>
        <end position="175"/>
    </location>
</feature>
<protein>
    <submittedName>
        <fullName evidence="5">SEA domain-containing protein</fullName>
    </submittedName>
</protein>
<feature type="region of interest" description="Disordered" evidence="1">
    <location>
        <begin position="38"/>
        <end position="71"/>
    </location>
</feature>
<dbReference type="OMA" id="HNTIGNT"/>
<dbReference type="EMBL" id="UZAF01022976">
    <property type="protein sequence ID" value="VDO87956.1"/>
    <property type="molecule type" value="Genomic_DNA"/>
</dbReference>
<evidence type="ECO:0000313" key="5">
    <source>
        <dbReference type="WBParaSite" id="HPLM_0002112201-mRNA-1"/>
    </source>
</evidence>
<feature type="compositionally biased region" description="Basic and acidic residues" evidence="1">
    <location>
        <begin position="105"/>
        <end position="114"/>
    </location>
</feature>
<feature type="transmembrane region" description="Helical" evidence="2">
    <location>
        <begin position="282"/>
        <end position="305"/>
    </location>
</feature>
<evidence type="ECO:0000313" key="3">
    <source>
        <dbReference type="EMBL" id="VDO87956.1"/>
    </source>
</evidence>
<feature type="compositionally biased region" description="Low complexity" evidence="1">
    <location>
        <begin position="176"/>
        <end position="185"/>
    </location>
</feature>
<evidence type="ECO:0000256" key="1">
    <source>
        <dbReference type="SAM" id="MobiDB-lite"/>
    </source>
</evidence>
<keyword evidence="2" id="KW-1133">Transmembrane helix</keyword>
<reference evidence="5" key="1">
    <citation type="submission" date="2017-02" db="UniProtKB">
        <authorList>
            <consortium name="WormBaseParasite"/>
        </authorList>
    </citation>
    <scope>IDENTIFICATION</scope>
</reference>
<proteinExistence type="predicted"/>
<name>A0A0N4X9S7_HAEPC</name>
<accession>A0A0N4X9S7</accession>
<reference evidence="3 4" key="2">
    <citation type="submission" date="2018-11" db="EMBL/GenBank/DDBJ databases">
        <authorList>
            <consortium name="Pathogen Informatics"/>
        </authorList>
    </citation>
    <scope>NUCLEOTIDE SEQUENCE [LARGE SCALE GENOMIC DNA]</scope>
    <source>
        <strain evidence="3 4">MHpl1</strain>
    </source>
</reference>
<dbReference type="WBParaSite" id="HPLM_0002112201-mRNA-1">
    <property type="protein sequence ID" value="HPLM_0002112201-mRNA-1"/>
    <property type="gene ID" value="HPLM_0002112201"/>
</dbReference>